<dbReference type="Pfam" id="PF07727">
    <property type="entry name" value="RVT_2"/>
    <property type="match status" value="1"/>
</dbReference>
<reference evidence="2" key="1">
    <citation type="submission" date="2023-03" db="EMBL/GenBank/DDBJ databases">
        <title>Chromosome-scale reference genome and RAD-based genetic map of yellow starthistle (Centaurea solstitialis) reveal putative structural variation and QTLs associated with invader traits.</title>
        <authorList>
            <person name="Reatini B."/>
            <person name="Cang F.A."/>
            <person name="Jiang Q."/>
            <person name="Mckibben M.T.W."/>
            <person name="Barker M.S."/>
            <person name="Rieseberg L.H."/>
            <person name="Dlugosch K.M."/>
        </authorList>
    </citation>
    <scope>NUCLEOTIDE SEQUENCE</scope>
    <source>
        <strain evidence="2">CAN-66</strain>
        <tissue evidence="2">Leaf</tissue>
    </source>
</reference>
<sequence length="332" mass="38766">MILQNDKLFFPITLCSMNPFFPLKSFLVQNPLMTSLLRMYTPTFYILHFPPHLLRLHHRQPPKHYPPTHPKHHRRHRRPLDNHVNQLVPRHHPNYLAFSNRATIPTRTMTTRSMPSITKPKRILNLNITTPISPFPRNHKDVHSDSNWSHAMTNEFNALISNKTWELVPRRPDMNVIRCMWIFRHKTNLTVHLSVIKLARFVGVDCGETFSPVVKPFTIRTVLSIALSNSWSIHQLDVKNAFLHGHLNETVYMHQPMGFRNPQLPSHVCLLKKSLYGLKQAPRAWYKRLTNYVSSLGFTHSKCNHSLFIYKHGSDTAYIILYVDDIILTSSS</sequence>
<gene>
    <name evidence="2" type="ORF">OSB04_012251</name>
</gene>
<evidence type="ECO:0000313" key="3">
    <source>
        <dbReference type="Proteomes" id="UP001172457"/>
    </source>
</evidence>
<comment type="caution">
    <text evidence="2">The sequence shown here is derived from an EMBL/GenBank/DDBJ whole genome shotgun (WGS) entry which is preliminary data.</text>
</comment>
<evidence type="ECO:0000313" key="2">
    <source>
        <dbReference type="EMBL" id="KAJ9557637.1"/>
    </source>
</evidence>
<dbReference type="InterPro" id="IPR043502">
    <property type="entry name" value="DNA/RNA_pol_sf"/>
</dbReference>
<dbReference type="PANTHER" id="PTHR43383:SF2">
    <property type="entry name" value="AMIDOHYDROLASE 2 FAMILY PROTEIN"/>
    <property type="match status" value="1"/>
</dbReference>
<protein>
    <recommendedName>
        <fullName evidence="1">Reverse transcriptase Ty1/copia-type domain-containing protein</fullName>
    </recommendedName>
</protein>
<proteinExistence type="predicted"/>
<dbReference type="SUPFAM" id="SSF56672">
    <property type="entry name" value="DNA/RNA polymerases"/>
    <property type="match status" value="1"/>
</dbReference>
<dbReference type="AlphaFoldDB" id="A0AA38TU39"/>
<dbReference type="EMBL" id="JARYMX010000003">
    <property type="protein sequence ID" value="KAJ9557637.1"/>
    <property type="molecule type" value="Genomic_DNA"/>
</dbReference>
<name>A0AA38TU39_9ASTR</name>
<evidence type="ECO:0000259" key="1">
    <source>
        <dbReference type="Pfam" id="PF07727"/>
    </source>
</evidence>
<feature type="domain" description="Reverse transcriptase Ty1/copia-type" evidence="1">
    <location>
        <begin position="162"/>
        <end position="331"/>
    </location>
</feature>
<accession>A0AA38TU39</accession>
<organism evidence="2 3">
    <name type="scientific">Centaurea solstitialis</name>
    <name type="common">yellow star-thistle</name>
    <dbReference type="NCBI Taxonomy" id="347529"/>
    <lineage>
        <taxon>Eukaryota</taxon>
        <taxon>Viridiplantae</taxon>
        <taxon>Streptophyta</taxon>
        <taxon>Embryophyta</taxon>
        <taxon>Tracheophyta</taxon>
        <taxon>Spermatophyta</taxon>
        <taxon>Magnoliopsida</taxon>
        <taxon>eudicotyledons</taxon>
        <taxon>Gunneridae</taxon>
        <taxon>Pentapetalae</taxon>
        <taxon>asterids</taxon>
        <taxon>campanulids</taxon>
        <taxon>Asterales</taxon>
        <taxon>Asteraceae</taxon>
        <taxon>Carduoideae</taxon>
        <taxon>Cardueae</taxon>
        <taxon>Centaureinae</taxon>
        <taxon>Centaurea</taxon>
    </lineage>
</organism>
<dbReference type="Proteomes" id="UP001172457">
    <property type="component" value="Chromosome 3"/>
</dbReference>
<keyword evidence="3" id="KW-1185">Reference proteome</keyword>
<dbReference type="PANTHER" id="PTHR43383">
    <property type="entry name" value="NODULIN 6"/>
    <property type="match status" value="1"/>
</dbReference>
<dbReference type="InterPro" id="IPR013103">
    <property type="entry name" value="RVT_2"/>
</dbReference>